<dbReference type="Proteomes" id="UP000223906">
    <property type="component" value="Segment"/>
</dbReference>
<protein>
    <submittedName>
        <fullName evidence="2">Uncharacterized protein</fullName>
    </submittedName>
</protein>
<keyword evidence="1" id="KW-0812">Transmembrane</keyword>
<keyword evidence="3" id="KW-1185">Reference proteome</keyword>
<name>A0A1W6DWQ1_9CAUD</name>
<organism evidence="2 3">
    <name type="scientific">Sphingobium phage Lacusarx</name>
    <dbReference type="NCBI Taxonomy" id="1980139"/>
    <lineage>
        <taxon>Viruses</taxon>
        <taxon>Duplodnaviria</taxon>
        <taxon>Heunggongvirae</taxon>
        <taxon>Uroviricota</taxon>
        <taxon>Caudoviricetes</taxon>
        <taxon>Lacusarxvirus</taxon>
        <taxon>Lacusarxvirus lacusarx</taxon>
    </lineage>
</organism>
<sequence length="76" mass="8452">MIALLGFLAGVVFTAILARFHSIRCASDLLMRAILFPFHALASLSTTLLALVGWLLTGEGFSIERDSDRREKFARR</sequence>
<accession>A0A1W6DWQ1</accession>
<feature type="transmembrane region" description="Helical" evidence="1">
    <location>
        <begin position="34"/>
        <end position="56"/>
    </location>
</feature>
<evidence type="ECO:0000256" key="1">
    <source>
        <dbReference type="SAM" id="Phobius"/>
    </source>
</evidence>
<evidence type="ECO:0000313" key="3">
    <source>
        <dbReference type="Proteomes" id="UP000223906"/>
    </source>
</evidence>
<reference evidence="2 3" key="1">
    <citation type="submission" date="2017-02" db="EMBL/GenBank/DDBJ databases">
        <title>The first characterized phage against a member of the ecologically important #sphingomonads reveals high dissimilarity against all other known phages.</title>
        <authorList>
            <person name="Nielsen T.K."/>
            <person name="Carstens A.B."/>
            <person name="Kot W."/>
            <person name="Lametsch R."/>
            <person name="Neve H."/>
            <person name="Hansen L.H."/>
        </authorList>
    </citation>
    <scope>NUCLEOTIDE SEQUENCE [LARGE SCALE GENOMIC DNA]</scope>
</reference>
<keyword evidence="1" id="KW-1133">Transmembrane helix</keyword>
<dbReference type="EMBL" id="KY629563">
    <property type="protein sequence ID" value="ARK07447.1"/>
    <property type="molecule type" value="Genomic_DNA"/>
</dbReference>
<evidence type="ECO:0000313" key="2">
    <source>
        <dbReference type="EMBL" id="ARK07447.1"/>
    </source>
</evidence>
<gene>
    <name evidence="2" type="ORF">LAV_00047</name>
</gene>
<proteinExistence type="predicted"/>
<keyword evidence="1" id="KW-0472">Membrane</keyword>